<feature type="transmembrane region" description="Helical" evidence="1">
    <location>
        <begin position="347"/>
        <end position="365"/>
    </location>
</feature>
<keyword evidence="1" id="KW-0812">Transmembrane</keyword>
<sequence length="373" mass="40057">SVFTLFLSSPVLAIVDPNVTNSDTDFVENPEILYTTNDPIENKSGLDASDYENATVTDSGSLYLAGDEEVIENDITNDVVFAGSKVIINGNVLDNVIVAGGAVEINGNVYGDVLFAGGVLILNGEITGDVRAFGGSIFINSSLVGGDVLLSAGQIGISSETQIMGEVESNGFNTEMNATDNPSTLAAAENMDLPFNNNSLRSMVSGFIEGITIFALILSFLMLIGSVFAGYVFIRIFPTFTEKTLATMKKSPWQSVGYGCLTLVIGFVLIFVLFISVIGIRLLFLLLILGILALMAGGIYSRYMVGRMILEKFDKKNTGRFIVLLVGTLVVDLSIFILGLIPILAAFTGMITFFLTMWGMGAIVYNKYMAMKE</sequence>
<keyword evidence="1" id="KW-1133">Transmembrane helix</keyword>
<comment type="caution">
    <text evidence="3">The sequence shown here is derived from an EMBL/GenBank/DDBJ whole genome shotgun (WGS) entry which is preliminary data.</text>
</comment>
<dbReference type="Pfam" id="PF26514">
    <property type="entry name" value="DUF8173"/>
    <property type="match status" value="1"/>
</dbReference>
<keyword evidence="1" id="KW-0472">Membrane</keyword>
<protein>
    <recommendedName>
        <fullName evidence="2">DUF8173 domain-containing protein</fullName>
    </recommendedName>
</protein>
<feature type="domain" description="DUF8173" evidence="2">
    <location>
        <begin position="224"/>
        <end position="368"/>
    </location>
</feature>
<dbReference type="Proteomes" id="UP000714915">
    <property type="component" value="Unassembled WGS sequence"/>
</dbReference>
<gene>
    <name evidence="3" type="ORF">KC669_03900</name>
</gene>
<name>A0A955LBI5_9BACT</name>
<feature type="transmembrane region" description="Helical" evidence="1">
    <location>
        <begin position="282"/>
        <end position="300"/>
    </location>
</feature>
<accession>A0A955LBI5</accession>
<evidence type="ECO:0000259" key="2">
    <source>
        <dbReference type="Pfam" id="PF26514"/>
    </source>
</evidence>
<feature type="transmembrane region" description="Helical" evidence="1">
    <location>
        <begin position="211"/>
        <end position="234"/>
    </location>
</feature>
<dbReference type="EMBL" id="JAGQLF010000055">
    <property type="protein sequence ID" value="MCA9387150.1"/>
    <property type="molecule type" value="Genomic_DNA"/>
</dbReference>
<evidence type="ECO:0000256" key="1">
    <source>
        <dbReference type="SAM" id="Phobius"/>
    </source>
</evidence>
<dbReference type="InterPro" id="IPR058486">
    <property type="entry name" value="DUF8173"/>
</dbReference>
<organism evidence="3 4">
    <name type="scientific">Candidatus Dojkabacteria bacterium</name>
    <dbReference type="NCBI Taxonomy" id="2099670"/>
    <lineage>
        <taxon>Bacteria</taxon>
        <taxon>Candidatus Dojkabacteria</taxon>
    </lineage>
</organism>
<reference evidence="3" key="2">
    <citation type="journal article" date="2021" name="Microbiome">
        <title>Successional dynamics and alternative stable states in a saline activated sludge microbial community over 9 years.</title>
        <authorList>
            <person name="Wang Y."/>
            <person name="Ye J."/>
            <person name="Ju F."/>
            <person name="Liu L."/>
            <person name="Boyd J.A."/>
            <person name="Deng Y."/>
            <person name="Parks D.H."/>
            <person name="Jiang X."/>
            <person name="Yin X."/>
            <person name="Woodcroft B.J."/>
            <person name="Tyson G.W."/>
            <person name="Hugenholtz P."/>
            <person name="Polz M.F."/>
            <person name="Zhang T."/>
        </authorList>
    </citation>
    <scope>NUCLEOTIDE SEQUENCE</scope>
    <source>
        <strain evidence="3">HKST-UBA09</strain>
    </source>
</reference>
<feature type="non-terminal residue" evidence="3">
    <location>
        <position position="1"/>
    </location>
</feature>
<feature type="transmembrane region" description="Helical" evidence="1">
    <location>
        <begin position="321"/>
        <end position="341"/>
    </location>
</feature>
<evidence type="ECO:0000313" key="3">
    <source>
        <dbReference type="EMBL" id="MCA9387150.1"/>
    </source>
</evidence>
<proteinExistence type="predicted"/>
<dbReference type="AlphaFoldDB" id="A0A955LBI5"/>
<evidence type="ECO:0000313" key="4">
    <source>
        <dbReference type="Proteomes" id="UP000714915"/>
    </source>
</evidence>
<reference evidence="3" key="1">
    <citation type="submission" date="2020-04" db="EMBL/GenBank/DDBJ databases">
        <authorList>
            <person name="Zhang T."/>
        </authorList>
    </citation>
    <scope>NUCLEOTIDE SEQUENCE</scope>
    <source>
        <strain evidence="3">HKST-UBA09</strain>
    </source>
</reference>
<feature type="transmembrane region" description="Helical" evidence="1">
    <location>
        <begin position="255"/>
        <end position="276"/>
    </location>
</feature>